<dbReference type="EC" id="2.1.1.37" evidence="1"/>
<dbReference type="PANTHER" id="PTHR46098:SF1">
    <property type="entry name" value="TRNA (CYTOSINE(38)-C(5))-METHYLTRANSFERASE"/>
    <property type="match status" value="1"/>
</dbReference>
<evidence type="ECO:0000313" key="7">
    <source>
        <dbReference type="EMBL" id="TCI99957.1"/>
    </source>
</evidence>
<evidence type="ECO:0000256" key="2">
    <source>
        <dbReference type="ARBA" id="ARBA00022603"/>
    </source>
</evidence>
<dbReference type="PANTHER" id="PTHR46098">
    <property type="entry name" value="TRNA (CYTOSINE(38)-C(5))-METHYLTRANSFERASE"/>
    <property type="match status" value="1"/>
</dbReference>
<dbReference type="PROSITE" id="PS51679">
    <property type="entry name" value="SAM_MT_C5"/>
    <property type="match status" value="1"/>
</dbReference>
<proteinExistence type="inferred from homology"/>
<dbReference type="SUPFAM" id="SSF53335">
    <property type="entry name" value="S-adenosyl-L-methionine-dependent methyltransferases"/>
    <property type="match status" value="1"/>
</dbReference>
<dbReference type="Gene3D" id="3.40.50.150">
    <property type="entry name" value="Vaccinia Virus protein VP39"/>
    <property type="match status" value="1"/>
</dbReference>
<evidence type="ECO:0000256" key="4">
    <source>
        <dbReference type="ARBA" id="ARBA00022691"/>
    </source>
</evidence>
<accession>A0A4R1AQH3</accession>
<dbReference type="InterPro" id="IPR001525">
    <property type="entry name" value="C5_MeTfrase"/>
</dbReference>
<dbReference type="GO" id="GO:0003886">
    <property type="term" value="F:DNA (cytosine-5-)-methyltransferase activity"/>
    <property type="evidence" value="ECO:0007669"/>
    <property type="project" value="UniProtKB-EC"/>
</dbReference>
<dbReference type="RefSeq" id="WP_207634873.1">
    <property type="nucleotide sequence ID" value="NZ_SJTH01000142.1"/>
</dbReference>
<organism evidence="7 8">
    <name type="scientific">Cytobacillus praedii</name>
    <dbReference type="NCBI Taxonomy" id="1742358"/>
    <lineage>
        <taxon>Bacteria</taxon>
        <taxon>Bacillati</taxon>
        <taxon>Bacillota</taxon>
        <taxon>Bacilli</taxon>
        <taxon>Bacillales</taxon>
        <taxon>Bacillaceae</taxon>
        <taxon>Cytobacillus</taxon>
    </lineage>
</organism>
<evidence type="ECO:0000256" key="3">
    <source>
        <dbReference type="ARBA" id="ARBA00022679"/>
    </source>
</evidence>
<dbReference type="InterPro" id="IPR050750">
    <property type="entry name" value="C5-MTase"/>
</dbReference>
<dbReference type="Pfam" id="PF00145">
    <property type="entry name" value="DNA_methylase"/>
    <property type="match status" value="1"/>
</dbReference>
<keyword evidence="2 6" id="KW-0489">Methyltransferase</keyword>
<reference evidence="7 8" key="1">
    <citation type="submission" date="2019-03" db="EMBL/GenBank/DDBJ databases">
        <authorList>
            <person name="Jensen L."/>
            <person name="Storgaard J."/>
            <person name="Sulaj E."/>
            <person name="Schramm A."/>
            <person name="Marshall I.P.G."/>
        </authorList>
    </citation>
    <scope>NUCLEOTIDE SEQUENCE [LARGE SCALE GENOMIC DNA]</scope>
    <source>
        <strain evidence="7 8">2017H2G3</strain>
    </source>
</reference>
<dbReference type="GO" id="GO:0009307">
    <property type="term" value="P:DNA restriction-modification system"/>
    <property type="evidence" value="ECO:0007669"/>
    <property type="project" value="UniProtKB-KW"/>
</dbReference>
<evidence type="ECO:0000256" key="6">
    <source>
        <dbReference type="PROSITE-ProRule" id="PRU01016"/>
    </source>
</evidence>
<dbReference type="AlphaFoldDB" id="A0A4R1AQH3"/>
<comment type="similarity">
    <text evidence="6">Belongs to the class I-like SAM-binding methyltransferase superfamily. C5-methyltransferase family.</text>
</comment>
<keyword evidence="5" id="KW-0680">Restriction system</keyword>
<comment type="caution">
    <text evidence="7">The sequence shown here is derived from an EMBL/GenBank/DDBJ whole genome shotgun (WGS) entry which is preliminary data.</text>
</comment>
<protein>
    <recommendedName>
        <fullName evidence="1">DNA (cytosine-5-)-methyltransferase</fullName>
        <ecNumber evidence="1">2.1.1.37</ecNumber>
    </recommendedName>
</protein>
<keyword evidence="4 6" id="KW-0949">S-adenosyl-L-methionine</keyword>
<feature type="active site" evidence="6">
    <location>
        <position position="78"/>
    </location>
</feature>
<feature type="non-terminal residue" evidence="7">
    <location>
        <position position="95"/>
    </location>
</feature>
<evidence type="ECO:0000256" key="5">
    <source>
        <dbReference type="ARBA" id="ARBA00022747"/>
    </source>
</evidence>
<keyword evidence="8" id="KW-1185">Reference proteome</keyword>
<dbReference type="GO" id="GO:0032259">
    <property type="term" value="P:methylation"/>
    <property type="evidence" value="ECO:0007669"/>
    <property type="project" value="UniProtKB-KW"/>
</dbReference>
<dbReference type="Proteomes" id="UP000293846">
    <property type="component" value="Unassembled WGS sequence"/>
</dbReference>
<dbReference type="EMBL" id="SJTH01000142">
    <property type="protein sequence ID" value="TCI99957.1"/>
    <property type="molecule type" value="Genomic_DNA"/>
</dbReference>
<keyword evidence="3 6" id="KW-0808">Transferase</keyword>
<name>A0A4R1AQH3_9BACI</name>
<sequence>MNKLKVLSLFSGIGAFEEALKKLNIHNELVNYCEFDPIAAKAYSLIHNVPEEMNLGDITQVDETVLNDFDLMTYGFPCQDISALGDMKGLTDDEG</sequence>
<evidence type="ECO:0000313" key="8">
    <source>
        <dbReference type="Proteomes" id="UP000293846"/>
    </source>
</evidence>
<evidence type="ECO:0000256" key="1">
    <source>
        <dbReference type="ARBA" id="ARBA00011975"/>
    </source>
</evidence>
<gene>
    <name evidence="7" type="ORF">E0Y62_27170</name>
</gene>
<dbReference type="InterPro" id="IPR029063">
    <property type="entry name" value="SAM-dependent_MTases_sf"/>
</dbReference>